<evidence type="ECO:0000313" key="5">
    <source>
        <dbReference type="Proteomes" id="UP000239203"/>
    </source>
</evidence>
<dbReference type="RefSeq" id="WP_104480858.1">
    <property type="nucleotide sequence ID" value="NZ_CP154825.1"/>
</dbReference>
<feature type="domain" description="Peptidoglycan binding-like" evidence="2">
    <location>
        <begin position="174"/>
        <end position="231"/>
    </location>
</feature>
<dbReference type="Pfam" id="PF01471">
    <property type="entry name" value="PG_binding_1"/>
    <property type="match status" value="1"/>
</dbReference>
<evidence type="ECO:0000259" key="3">
    <source>
        <dbReference type="Pfam" id="PF26571"/>
    </source>
</evidence>
<sequence length="234" mass="24765">MSLLSGYEPARSCTGSPTTGARALMSWYLGAYAGRGGRNLGIYNCRSVAGTSTTSLHGEGRADDLGVPVGASWAQGLADQLRLNSAELGVQCVIYNRRIWSGAHAAAGWRPYTGANPHVDHLHVELSWNSARGLTPERVQQVLGGQPAPPSTPPTTPPPSAPPGHPTIRRGAKGDPVRELQRILNAWYPTLPQLAVDGDFGPATEARVKHMQERAGLTVDGIVGPKTWARLLGG</sequence>
<feature type="domain" description="ARB-07466-like C-terminal" evidence="3">
    <location>
        <begin position="48"/>
        <end position="120"/>
    </location>
</feature>
<dbReference type="InterPro" id="IPR036365">
    <property type="entry name" value="PGBD-like_sf"/>
</dbReference>
<organism evidence="4 5">
    <name type="scientific">Actinokineospora auranticolor</name>
    <dbReference type="NCBI Taxonomy" id="155976"/>
    <lineage>
        <taxon>Bacteria</taxon>
        <taxon>Bacillati</taxon>
        <taxon>Actinomycetota</taxon>
        <taxon>Actinomycetes</taxon>
        <taxon>Pseudonocardiales</taxon>
        <taxon>Pseudonocardiaceae</taxon>
        <taxon>Actinokineospora</taxon>
    </lineage>
</organism>
<evidence type="ECO:0000256" key="1">
    <source>
        <dbReference type="SAM" id="MobiDB-lite"/>
    </source>
</evidence>
<name>A0A2S6GKW2_9PSEU</name>
<dbReference type="InterPro" id="IPR002477">
    <property type="entry name" value="Peptidoglycan-bd-like"/>
</dbReference>
<evidence type="ECO:0000313" key="4">
    <source>
        <dbReference type="EMBL" id="PPK65884.1"/>
    </source>
</evidence>
<dbReference type="SUPFAM" id="SSF47090">
    <property type="entry name" value="PGBD-like"/>
    <property type="match status" value="1"/>
</dbReference>
<feature type="compositionally biased region" description="Pro residues" evidence="1">
    <location>
        <begin position="147"/>
        <end position="165"/>
    </location>
</feature>
<dbReference type="Pfam" id="PF26571">
    <property type="entry name" value="VldE"/>
    <property type="match status" value="1"/>
</dbReference>
<accession>A0A2S6GKW2</accession>
<dbReference type="InterPro" id="IPR058593">
    <property type="entry name" value="ARB_07466-like_C"/>
</dbReference>
<feature type="region of interest" description="Disordered" evidence="1">
    <location>
        <begin position="143"/>
        <end position="175"/>
    </location>
</feature>
<protein>
    <submittedName>
        <fullName evidence="4">Putative peptidoglycan binding protein</fullName>
    </submittedName>
</protein>
<dbReference type="Proteomes" id="UP000239203">
    <property type="component" value="Unassembled WGS sequence"/>
</dbReference>
<dbReference type="EMBL" id="PTIX01000012">
    <property type="protein sequence ID" value="PPK65884.1"/>
    <property type="molecule type" value="Genomic_DNA"/>
</dbReference>
<dbReference type="Gene3D" id="1.10.101.10">
    <property type="entry name" value="PGBD-like superfamily/PGBD"/>
    <property type="match status" value="1"/>
</dbReference>
<keyword evidence="5" id="KW-1185">Reference proteome</keyword>
<dbReference type="OrthoDB" id="7671932at2"/>
<dbReference type="InterPro" id="IPR036366">
    <property type="entry name" value="PGBDSf"/>
</dbReference>
<gene>
    <name evidence="4" type="ORF">CLV40_112147</name>
</gene>
<dbReference type="AlphaFoldDB" id="A0A2S6GKW2"/>
<proteinExistence type="predicted"/>
<reference evidence="4 5" key="1">
    <citation type="submission" date="2018-02" db="EMBL/GenBank/DDBJ databases">
        <title>Genomic Encyclopedia of Archaeal and Bacterial Type Strains, Phase II (KMG-II): from individual species to whole genera.</title>
        <authorList>
            <person name="Goeker M."/>
        </authorList>
    </citation>
    <scope>NUCLEOTIDE SEQUENCE [LARGE SCALE GENOMIC DNA]</scope>
    <source>
        <strain evidence="4 5">YU 961-1</strain>
    </source>
</reference>
<comment type="caution">
    <text evidence="4">The sequence shown here is derived from an EMBL/GenBank/DDBJ whole genome shotgun (WGS) entry which is preliminary data.</text>
</comment>
<evidence type="ECO:0000259" key="2">
    <source>
        <dbReference type="Pfam" id="PF01471"/>
    </source>
</evidence>